<proteinExistence type="predicted"/>
<dbReference type="Gene3D" id="3.30.750.24">
    <property type="entry name" value="STAS domain"/>
    <property type="match status" value="1"/>
</dbReference>
<evidence type="ECO:0000313" key="3">
    <source>
        <dbReference type="Proteomes" id="UP001597145"/>
    </source>
</evidence>
<dbReference type="Proteomes" id="UP001597145">
    <property type="component" value="Unassembled WGS sequence"/>
</dbReference>
<gene>
    <name evidence="2" type="ORF">ACFSCY_05930</name>
</gene>
<sequence length="149" mass="15761">MRGLEPSAGGDLVTPVAGPAPILTLVPPLEPVADPGPEQADDRWEHLGDGAIAIMCTGSLVRVRGEVDRSNARLLLEALYDVARAGDLVTVDLAGLTFIDLGGVRALVDIAALLAPDRRLTLVSPPRLLRRILDTTGIVRPGTFLYRPA</sequence>
<reference evidence="3" key="1">
    <citation type="journal article" date="2019" name="Int. J. Syst. Evol. Microbiol.">
        <title>The Global Catalogue of Microorganisms (GCM) 10K type strain sequencing project: providing services to taxonomists for standard genome sequencing and annotation.</title>
        <authorList>
            <consortium name="The Broad Institute Genomics Platform"/>
            <consortium name="The Broad Institute Genome Sequencing Center for Infectious Disease"/>
            <person name="Wu L."/>
            <person name="Ma J."/>
        </authorList>
    </citation>
    <scope>NUCLEOTIDE SEQUENCE [LARGE SCALE GENOMIC DNA]</scope>
    <source>
        <strain evidence="3">JCM 12165</strain>
    </source>
</reference>
<dbReference type="Pfam" id="PF13466">
    <property type="entry name" value="STAS_2"/>
    <property type="match status" value="1"/>
</dbReference>
<dbReference type="PROSITE" id="PS50801">
    <property type="entry name" value="STAS"/>
    <property type="match status" value="1"/>
</dbReference>
<dbReference type="RefSeq" id="WP_343974662.1">
    <property type="nucleotide sequence ID" value="NZ_BAAAJG010000008.1"/>
</dbReference>
<feature type="domain" description="STAS" evidence="1">
    <location>
        <begin position="60"/>
        <end position="149"/>
    </location>
</feature>
<accession>A0ABW4FFP3</accession>
<comment type="caution">
    <text evidence="2">The sequence shown here is derived from an EMBL/GenBank/DDBJ whole genome shotgun (WGS) entry which is preliminary data.</text>
</comment>
<evidence type="ECO:0000259" key="1">
    <source>
        <dbReference type="PROSITE" id="PS50801"/>
    </source>
</evidence>
<dbReference type="SUPFAM" id="SSF52091">
    <property type="entry name" value="SpoIIaa-like"/>
    <property type="match status" value="1"/>
</dbReference>
<dbReference type="InterPro" id="IPR002645">
    <property type="entry name" value="STAS_dom"/>
</dbReference>
<protein>
    <submittedName>
        <fullName evidence="2">STAS domain-containing protein</fullName>
    </submittedName>
</protein>
<dbReference type="InterPro" id="IPR036513">
    <property type="entry name" value="STAS_dom_sf"/>
</dbReference>
<dbReference type="EMBL" id="JBHUCP010000004">
    <property type="protein sequence ID" value="MFD1528973.1"/>
    <property type="molecule type" value="Genomic_DNA"/>
</dbReference>
<dbReference type="InterPro" id="IPR058548">
    <property type="entry name" value="MlaB-like_STAS"/>
</dbReference>
<evidence type="ECO:0000313" key="2">
    <source>
        <dbReference type="EMBL" id="MFD1528973.1"/>
    </source>
</evidence>
<name>A0ABW4FFP3_9PSEU</name>
<dbReference type="CDD" id="cd07043">
    <property type="entry name" value="STAS_anti-anti-sigma_factors"/>
    <property type="match status" value="1"/>
</dbReference>
<keyword evidence="3" id="KW-1185">Reference proteome</keyword>
<organism evidence="2 3">
    <name type="scientific">Pseudonocardia aurantiaca</name>
    <dbReference type="NCBI Taxonomy" id="75290"/>
    <lineage>
        <taxon>Bacteria</taxon>
        <taxon>Bacillati</taxon>
        <taxon>Actinomycetota</taxon>
        <taxon>Actinomycetes</taxon>
        <taxon>Pseudonocardiales</taxon>
        <taxon>Pseudonocardiaceae</taxon>
        <taxon>Pseudonocardia</taxon>
    </lineage>
</organism>